<keyword evidence="9" id="KW-0804">Transcription</keyword>
<evidence type="ECO:0000256" key="12">
    <source>
        <dbReference type="SAM" id="MobiDB-lite"/>
    </source>
</evidence>
<feature type="domain" description="C2H2-type" evidence="13">
    <location>
        <begin position="890"/>
        <end position="917"/>
    </location>
</feature>
<feature type="region of interest" description="Disordered" evidence="12">
    <location>
        <begin position="164"/>
        <end position="187"/>
    </location>
</feature>
<dbReference type="InterPro" id="IPR036051">
    <property type="entry name" value="KRAB_dom_sf"/>
</dbReference>
<feature type="domain" description="C2H2-type" evidence="13">
    <location>
        <begin position="862"/>
        <end position="889"/>
    </location>
</feature>
<dbReference type="GO" id="GO:0001227">
    <property type="term" value="F:DNA-binding transcription repressor activity, RNA polymerase II-specific"/>
    <property type="evidence" value="ECO:0007669"/>
    <property type="project" value="TreeGrafter"/>
</dbReference>
<dbReference type="RefSeq" id="XP_007471587.1">
    <property type="nucleotide sequence ID" value="XM_007471525.1"/>
</dbReference>
<accession>A0A340YGL0</accession>
<dbReference type="GO" id="GO:0002682">
    <property type="term" value="P:regulation of immune system process"/>
    <property type="evidence" value="ECO:0007669"/>
    <property type="project" value="TreeGrafter"/>
</dbReference>
<dbReference type="GO" id="GO:0008270">
    <property type="term" value="F:zinc ion binding"/>
    <property type="evidence" value="ECO:0007669"/>
    <property type="project" value="UniProtKB-KW"/>
</dbReference>
<dbReference type="GO" id="GO:0000978">
    <property type="term" value="F:RNA polymerase II cis-regulatory region sequence-specific DNA binding"/>
    <property type="evidence" value="ECO:0007669"/>
    <property type="project" value="TreeGrafter"/>
</dbReference>
<dbReference type="GO" id="GO:0001817">
    <property type="term" value="P:regulation of cytokine production"/>
    <property type="evidence" value="ECO:0007669"/>
    <property type="project" value="TreeGrafter"/>
</dbReference>
<keyword evidence="7" id="KW-0805">Transcription regulation</keyword>
<evidence type="ECO:0000256" key="7">
    <source>
        <dbReference type="ARBA" id="ARBA00023015"/>
    </source>
</evidence>
<comment type="similarity">
    <text evidence="2">Belongs to the krueppel C2H2-type zinc-finger protein family.</text>
</comment>
<feature type="domain" description="C2H2-type" evidence="13">
    <location>
        <begin position="645"/>
        <end position="672"/>
    </location>
</feature>
<dbReference type="FunFam" id="3.30.160.60:FF:002343">
    <property type="entry name" value="Zinc finger protein 33A"/>
    <property type="match status" value="2"/>
</dbReference>
<evidence type="ECO:0000256" key="3">
    <source>
        <dbReference type="ARBA" id="ARBA00022723"/>
    </source>
</evidence>
<dbReference type="Gene3D" id="6.10.140.140">
    <property type="match status" value="1"/>
</dbReference>
<feature type="compositionally biased region" description="Basic and acidic residues" evidence="12">
    <location>
        <begin position="78"/>
        <end position="88"/>
    </location>
</feature>
<dbReference type="Pfam" id="PF01352">
    <property type="entry name" value="KRAB"/>
    <property type="match status" value="1"/>
</dbReference>
<dbReference type="Gene3D" id="3.30.160.60">
    <property type="entry name" value="Classic Zinc Finger"/>
    <property type="match status" value="12"/>
</dbReference>
<dbReference type="STRING" id="118797.A0A340YGL0"/>
<feature type="compositionally biased region" description="Low complexity" evidence="12">
    <location>
        <begin position="215"/>
        <end position="226"/>
    </location>
</feature>
<dbReference type="InterPro" id="IPR036236">
    <property type="entry name" value="Znf_C2H2_sf"/>
</dbReference>
<dbReference type="FunFam" id="3.30.160.60:FF:001157">
    <property type="entry name" value="Zinc finger protein 793"/>
    <property type="match status" value="1"/>
</dbReference>
<evidence type="ECO:0000256" key="4">
    <source>
        <dbReference type="ARBA" id="ARBA00022737"/>
    </source>
</evidence>
<evidence type="ECO:0000256" key="1">
    <source>
        <dbReference type="ARBA" id="ARBA00004123"/>
    </source>
</evidence>
<dbReference type="SUPFAM" id="SSF109640">
    <property type="entry name" value="KRAB domain (Kruppel-associated box)"/>
    <property type="match status" value="1"/>
</dbReference>
<evidence type="ECO:0000259" key="14">
    <source>
        <dbReference type="PROSITE" id="PS50805"/>
    </source>
</evidence>
<keyword evidence="5 11" id="KW-0863">Zinc-finger</keyword>
<evidence type="ECO:0000313" key="15">
    <source>
        <dbReference type="Proteomes" id="UP000265300"/>
    </source>
</evidence>
<proteinExistence type="inferred from homology"/>
<feature type="compositionally biased region" description="Polar residues" evidence="12">
    <location>
        <begin position="89"/>
        <end position="121"/>
    </location>
</feature>
<dbReference type="PANTHER" id="PTHR24399:SF49">
    <property type="entry name" value="ZINC FINGER PROTEIN 674"/>
    <property type="match status" value="1"/>
</dbReference>
<feature type="region of interest" description="Disordered" evidence="12">
    <location>
        <begin position="203"/>
        <end position="275"/>
    </location>
</feature>
<comment type="subcellular location">
    <subcellularLocation>
        <location evidence="1">Nucleus</location>
    </subcellularLocation>
</comment>
<sequence>MTTALASEVRGIWAESRNFSQLSEASLALTPMNVLGFSTQGFGGQYSALEDLLSEICEELDNSLRHLYAVSRSGSHCREDFQKEEGTRDPQQNPAPQQESKLPQLLPTASTQDLCSSEAGKSQQCPPAAAPQCLAPVGCSTEGIGCTEPRPCLAQPKEFCLVTTQSPAPTAPPRAQDGRAHVPPWRQQARLPFSYSEDLKKEESVALEDGGAGTPQGAQQQGGPAARENGLGERASASEAADSDRHDSPRGARSPPAARDASPASRTTRRGKCSHALVAPSNLRGNHVRILCPRKAPCCPLAVLLPRPQSPLLRVHSARAPGATASGSALLDPDGGLRESKADSVTQLLATIESCVMVEEHGDQMDIMGNKEVLGREQGGGGPLKGRRRLAQVNDIVKNEKMQVNKRGKVELPLEDLHPLSGQSQMAVSQGTLTFRDVFVDFNLEEWQQLDATQKNLCRDVMLENYSHLVSVGFLVAQPGRIFRLGQGEEEARMAAGESPTRRCPEFWQVGDPIDNHKESQDKPLWQAASVDKETLKDGSGQKFRTYRKIIYPSTNFVSIRQRLPKYDSWGKCSKHNLNFLNQSRSYVRKKDDECKAYWKLCFHSNLDKAQPGEKFFEPNEHGEALHHKQALNKSPRIQTGEKFYKCSECGKVFIQKANLVVHQRTHTGEKPYECCECAKTFSQKSTLIAHQRTHTGEKLYECSECGKTFIQKSTLIKHQRTHTGEKPFVCGECAKAFKSSYHLIRHEKTHIRQAFYEAIKCGKSSLTHQRTHTGEKRECNKHGKAFDETPTPIKHQGTHTKEKPYECSKCGKGFRGKSHLSVHQRVHTGEKPYECSICRKTFSEKSHLSVHHRTHTGEKTYECRRCGKAFGEKSTLIVHQRTHTGEKPYKCNECGKAFSEKSPLTKHQRIHTGERPYECSDCRKAFSRKSTLIKHQRIHTGEKPYECSECGKAFSVKSVLIVHHRTHTGEKPYECRECSKAFSGKSTLIKHLKSHTGEKTY</sequence>
<dbReference type="FunFam" id="3.30.160.60:FF:000848">
    <property type="entry name" value="Zinc finger protein 35"/>
    <property type="match status" value="1"/>
</dbReference>
<dbReference type="Pfam" id="PF00096">
    <property type="entry name" value="zf-C2H2"/>
    <property type="match status" value="11"/>
</dbReference>
<dbReference type="PROSITE" id="PS00028">
    <property type="entry name" value="ZINC_FINGER_C2H2_1"/>
    <property type="match status" value="11"/>
</dbReference>
<dbReference type="PANTHER" id="PTHR24399">
    <property type="entry name" value="ZINC FINGER AND BTB DOMAIN-CONTAINING"/>
    <property type="match status" value="1"/>
</dbReference>
<feature type="domain" description="C2H2-type" evidence="13">
    <location>
        <begin position="974"/>
        <end position="1001"/>
    </location>
</feature>
<keyword evidence="3" id="KW-0479">Metal-binding</keyword>
<feature type="domain" description="C2H2-type" evidence="13">
    <location>
        <begin position="918"/>
        <end position="945"/>
    </location>
</feature>
<feature type="compositionally biased region" description="Low complexity" evidence="12">
    <location>
        <begin position="251"/>
        <end position="266"/>
    </location>
</feature>
<dbReference type="FunFam" id="3.30.160.60:FF:001530">
    <property type="entry name" value="Zinc finger protein 268"/>
    <property type="match status" value="1"/>
</dbReference>
<dbReference type="PROSITE" id="PS50157">
    <property type="entry name" value="ZINC_FINGER_C2H2_2"/>
    <property type="match status" value="12"/>
</dbReference>
<keyword evidence="4" id="KW-0677">Repeat</keyword>
<dbReference type="InterPro" id="IPR001909">
    <property type="entry name" value="KRAB"/>
</dbReference>
<evidence type="ECO:0000313" key="16">
    <source>
        <dbReference type="RefSeq" id="XP_007471587.1"/>
    </source>
</evidence>
<dbReference type="OrthoDB" id="9511883at2759"/>
<evidence type="ECO:0000256" key="9">
    <source>
        <dbReference type="ARBA" id="ARBA00023163"/>
    </source>
</evidence>
<reference evidence="16" key="1">
    <citation type="submission" date="2025-08" db="UniProtKB">
        <authorList>
            <consortium name="RefSeq"/>
        </authorList>
    </citation>
    <scope>IDENTIFICATION</scope>
</reference>
<dbReference type="PROSITE" id="PS50805">
    <property type="entry name" value="KRAB"/>
    <property type="match status" value="1"/>
</dbReference>
<gene>
    <name evidence="16" type="primary">LOC103087896</name>
</gene>
<evidence type="ECO:0000256" key="5">
    <source>
        <dbReference type="ARBA" id="ARBA00022771"/>
    </source>
</evidence>
<evidence type="ECO:0000256" key="8">
    <source>
        <dbReference type="ARBA" id="ARBA00023125"/>
    </source>
</evidence>
<feature type="domain" description="C2H2-type" evidence="13">
    <location>
        <begin position="778"/>
        <end position="805"/>
    </location>
</feature>
<dbReference type="FunFam" id="3.30.160.60:FF:000202">
    <property type="entry name" value="Zinc finger protein 574"/>
    <property type="match status" value="1"/>
</dbReference>
<keyword evidence="15" id="KW-1185">Reference proteome</keyword>
<keyword evidence="10" id="KW-0539">Nucleus</keyword>
<feature type="domain" description="C2H2-type" evidence="13">
    <location>
        <begin position="834"/>
        <end position="861"/>
    </location>
</feature>
<dbReference type="SMART" id="SM00355">
    <property type="entry name" value="ZnF_C2H2"/>
    <property type="match status" value="11"/>
</dbReference>
<evidence type="ECO:0000256" key="2">
    <source>
        <dbReference type="ARBA" id="ARBA00006991"/>
    </source>
</evidence>
<dbReference type="KEGG" id="lve:103087896"/>
<dbReference type="InParanoid" id="A0A340YGL0"/>
<dbReference type="CDD" id="cd07765">
    <property type="entry name" value="KRAB_A-box"/>
    <property type="match status" value="1"/>
</dbReference>
<feature type="region of interest" description="Disordered" evidence="12">
    <location>
        <begin position="78"/>
        <end position="121"/>
    </location>
</feature>
<evidence type="ECO:0000256" key="10">
    <source>
        <dbReference type="ARBA" id="ARBA00023242"/>
    </source>
</evidence>
<dbReference type="GO" id="GO:0032502">
    <property type="term" value="P:developmental process"/>
    <property type="evidence" value="ECO:0007669"/>
    <property type="project" value="UniProtKB-ARBA"/>
</dbReference>
<evidence type="ECO:0000259" key="13">
    <source>
        <dbReference type="PROSITE" id="PS50157"/>
    </source>
</evidence>
<dbReference type="FunFam" id="3.30.160.60:FF:001498">
    <property type="entry name" value="Zinc finger protein 404"/>
    <property type="match status" value="1"/>
</dbReference>
<keyword evidence="6" id="KW-0862">Zinc</keyword>
<protein>
    <submittedName>
        <fullName evidence="16">Zinc finger protein 674-like</fullName>
    </submittedName>
</protein>
<feature type="domain" description="C2H2-type" evidence="13">
    <location>
        <begin position="806"/>
        <end position="833"/>
    </location>
</feature>
<dbReference type="SUPFAM" id="SSF57667">
    <property type="entry name" value="beta-beta-alpha zinc fingers"/>
    <property type="match status" value="7"/>
</dbReference>
<feature type="domain" description="KRAB" evidence="14">
    <location>
        <begin position="433"/>
        <end position="504"/>
    </location>
</feature>
<dbReference type="GO" id="GO:0005654">
    <property type="term" value="C:nucleoplasm"/>
    <property type="evidence" value="ECO:0007669"/>
    <property type="project" value="TreeGrafter"/>
</dbReference>
<dbReference type="AlphaFoldDB" id="A0A340YGL0"/>
<feature type="compositionally biased region" description="Basic and acidic residues" evidence="12">
    <location>
        <begin position="773"/>
        <end position="788"/>
    </location>
</feature>
<organism evidence="15 16">
    <name type="scientific">Lipotes vexillifer</name>
    <name type="common">Yangtze river dolphin</name>
    <dbReference type="NCBI Taxonomy" id="118797"/>
    <lineage>
        <taxon>Eukaryota</taxon>
        <taxon>Metazoa</taxon>
        <taxon>Chordata</taxon>
        <taxon>Craniata</taxon>
        <taxon>Vertebrata</taxon>
        <taxon>Euteleostomi</taxon>
        <taxon>Mammalia</taxon>
        <taxon>Eutheria</taxon>
        <taxon>Laurasiatheria</taxon>
        <taxon>Artiodactyla</taxon>
        <taxon>Whippomorpha</taxon>
        <taxon>Cetacea</taxon>
        <taxon>Odontoceti</taxon>
        <taxon>Lipotidae</taxon>
        <taxon>Lipotes</taxon>
    </lineage>
</organism>
<feature type="domain" description="C2H2-type" evidence="13">
    <location>
        <begin position="673"/>
        <end position="700"/>
    </location>
</feature>
<dbReference type="Proteomes" id="UP000265300">
    <property type="component" value="Unplaced"/>
</dbReference>
<dbReference type="SMART" id="SM00349">
    <property type="entry name" value="KRAB"/>
    <property type="match status" value="1"/>
</dbReference>
<feature type="domain" description="C2H2-type" evidence="13">
    <location>
        <begin position="946"/>
        <end position="973"/>
    </location>
</feature>
<dbReference type="GeneID" id="103087896"/>
<dbReference type="FunFam" id="3.30.160.60:FF:002402">
    <property type="entry name" value="Zinc finger protein 347"/>
    <property type="match status" value="1"/>
</dbReference>
<name>A0A340YGL0_LIPVE</name>
<feature type="domain" description="C2H2-type" evidence="13">
    <location>
        <begin position="701"/>
        <end position="728"/>
    </location>
</feature>
<feature type="domain" description="C2H2-type" evidence="13">
    <location>
        <begin position="729"/>
        <end position="756"/>
    </location>
</feature>
<dbReference type="FunFam" id="3.30.160.60:FF:000295">
    <property type="entry name" value="zinc finger protein 19"/>
    <property type="match status" value="3"/>
</dbReference>
<feature type="region of interest" description="Disordered" evidence="12">
    <location>
        <begin position="773"/>
        <end position="803"/>
    </location>
</feature>
<evidence type="ECO:0000256" key="11">
    <source>
        <dbReference type="PROSITE-ProRule" id="PRU00042"/>
    </source>
</evidence>
<dbReference type="FunFam" id="3.30.160.60:FF:004137">
    <property type="match status" value="1"/>
</dbReference>
<evidence type="ECO:0000256" key="6">
    <source>
        <dbReference type="ARBA" id="ARBA00022833"/>
    </source>
</evidence>
<dbReference type="InterPro" id="IPR013087">
    <property type="entry name" value="Znf_C2H2_type"/>
</dbReference>
<keyword evidence="8" id="KW-0238">DNA-binding</keyword>